<evidence type="ECO:0000313" key="1">
    <source>
        <dbReference type="EMBL" id="KAF2864628.1"/>
    </source>
</evidence>
<protein>
    <submittedName>
        <fullName evidence="1">Uncharacterized protein</fullName>
    </submittedName>
</protein>
<name>A0A7C8HY92_9PLEO</name>
<keyword evidence="2" id="KW-1185">Reference proteome</keyword>
<dbReference type="EMBL" id="JAADJZ010000044">
    <property type="protein sequence ID" value="KAF2864628.1"/>
    <property type="molecule type" value="Genomic_DNA"/>
</dbReference>
<dbReference type="Proteomes" id="UP000481861">
    <property type="component" value="Unassembled WGS sequence"/>
</dbReference>
<organism evidence="1 2">
    <name type="scientific">Massariosphaeria phaeospora</name>
    <dbReference type="NCBI Taxonomy" id="100035"/>
    <lineage>
        <taxon>Eukaryota</taxon>
        <taxon>Fungi</taxon>
        <taxon>Dikarya</taxon>
        <taxon>Ascomycota</taxon>
        <taxon>Pezizomycotina</taxon>
        <taxon>Dothideomycetes</taxon>
        <taxon>Pleosporomycetidae</taxon>
        <taxon>Pleosporales</taxon>
        <taxon>Pleosporales incertae sedis</taxon>
        <taxon>Massariosphaeria</taxon>
    </lineage>
</organism>
<accession>A0A7C8HY92</accession>
<reference evidence="1 2" key="1">
    <citation type="submission" date="2020-01" db="EMBL/GenBank/DDBJ databases">
        <authorList>
            <consortium name="DOE Joint Genome Institute"/>
            <person name="Haridas S."/>
            <person name="Albert R."/>
            <person name="Binder M."/>
            <person name="Bloem J."/>
            <person name="Labutti K."/>
            <person name="Salamov A."/>
            <person name="Andreopoulos B."/>
            <person name="Baker S.E."/>
            <person name="Barry K."/>
            <person name="Bills G."/>
            <person name="Bluhm B.H."/>
            <person name="Cannon C."/>
            <person name="Castanera R."/>
            <person name="Culley D.E."/>
            <person name="Daum C."/>
            <person name="Ezra D."/>
            <person name="Gonzalez J.B."/>
            <person name="Henrissat B."/>
            <person name="Kuo A."/>
            <person name="Liang C."/>
            <person name="Lipzen A."/>
            <person name="Lutzoni F."/>
            <person name="Magnuson J."/>
            <person name="Mondo S."/>
            <person name="Nolan M."/>
            <person name="Ohm R."/>
            <person name="Pangilinan J."/>
            <person name="Park H.-J.H."/>
            <person name="Ramirez L."/>
            <person name="Alfaro M."/>
            <person name="Sun H."/>
            <person name="Tritt A."/>
            <person name="Yoshinaga Y."/>
            <person name="Zwiers L.-H.L."/>
            <person name="Turgeon B.G."/>
            <person name="Goodwin S.B."/>
            <person name="Spatafora J.W."/>
            <person name="Crous P.W."/>
            <person name="Grigoriev I.V."/>
        </authorList>
    </citation>
    <scope>NUCLEOTIDE SEQUENCE [LARGE SCALE GENOMIC DNA]</scope>
    <source>
        <strain evidence="1 2">CBS 611.86</strain>
    </source>
</reference>
<dbReference type="AlphaFoldDB" id="A0A7C8HY92"/>
<proteinExistence type="predicted"/>
<sequence>MARERAVIPRRRINEYSSGAHPGSASVLQISNSGGCAGGAGLRSRHRCVECGIYVIARSLGQL</sequence>
<comment type="caution">
    <text evidence="1">The sequence shown here is derived from an EMBL/GenBank/DDBJ whole genome shotgun (WGS) entry which is preliminary data.</text>
</comment>
<gene>
    <name evidence="1" type="ORF">BDV95DRAFT_294181</name>
</gene>
<evidence type="ECO:0000313" key="2">
    <source>
        <dbReference type="Proteomes" id="UP000481861"/>
    </source>
</evidence>